<keyword evidence="3" id="KW-1185">Reference proteome</keyword>
<evidence type="ECO:0000313" key="3">
    <source>
        <dbReference type="Proteomes" id="UP001144323"/>
    </source>
</evidence>
<keyword evidence="1" id="KW-1133">Transmembrane helix</keyword>
<feature type="transmembrane region" description="Helical" evidence="1">
    <location>
        <begin position="21"/>
        <end position="43"/>
    </location>
</feature>
<comment type="caution">
    <text evidence="2">The sequence shown here is derived from an EMBL/GenBank/DDBJ whole genome shotgun (WGS) entry which is preliminary data.</text>
</comment>
<dbReference type="EMBL" id="BSEC01000001">
    <property type="protein sequence ID" value="GLI93300.1"/>
    <property type="molecule type" value="Genomic_DNA"/>
</dbReference>
<keyword evidence="1" id="KW-0472">Membrane</keyword>
<protein>
    <submittedName>
        <fullName evidence="2">Uncharacterized protein</fullName>
    </submittedName>
</protein>
<sequence length="70" mass="7420">MANQDTHLPKDKYTGMRSFDFAITPNVIICAAAGAVLGAILAYWGTSDIGIVGATSFVFMILSGIFGMFI</sequence>
<proteinExistence type="predicted"/>
<name>A0A9W6GUV7_9HYPH</name>
<organism evidence="2 3">
    <name type="scientific">Methylocystis echinoides</name>
    <dbReference type="NCBI Taxonomy" id="29468"/>
    <lineage>
        <taxon>Bacteria</taxon>
        <taxon>Pseudomonadati</taxon>
        <taxon>Pseudomonadota</taxon>
        <taxon>Alphaproteobacteria</taxon>
        <taxon>Hyphomicrobiales</taxon>
        <taxon>Methylocystaceae</taxon>
        <taxon>Methylocystis</taxon>
    </lineage>
</organism>
<dbReference type="AlphaFoldDB" id="A0A9W6GUV7"/>
<accession>A0A9W6GUV7</accession>
<gene>
    <name evidence="2" type="ORF">LMG27198_22920</name>
</gene>
<evidence type="ECO:0000256" key="1">
    <source>
        <dbReference type="SAM" id="Phobius"/>
    </source>
</evidence>
<evidence type="ECO:0000313" key="2">
    <source>
        <dbReference type="EMBL" id="GLI93300.1"/>
    </source>
</evidence>
<dbReference type="RefSeq" id="WP_281803020.1">
    <property type="nucleotide sequence ID" value="NZ_BSEC01000001.1"/>
</dbReference>
<keyword evidence="1" id="KW-0812">Transmembrane</keyword>
<dbReference type="Proteomes" id="UP001144323">
    <property type="component" value="Unassembled WGS sequence"/>
</dbReference>
<feature type="transmembrane region" description="Helical" evidence="1">
    <location>
        <begin position="49"/>
        <end position="69"/>
    </location>
</feature>
<reference evidence="2" key="1">
    <citation type="journal article" date="2023" name="Int. J. Syst. Evol. Microbiol.">
        <title>Methylocystis iwaonis sp. nov., a type II methane-oxidizing bacterium from surface soil of a rice paddy field in Japan, and emended description of the genus Methylocystis (ex Whittenbury et al. 1970) Bowman et al. 1993.</title>
        <authorList>
            <person name="Kaise H."/>
            <person name="Sawadogo J.B."/>
            <person name="Alam M.S."/>
            <person name="Ueno C."/>
            <person name="Dianou D."/>
            <person name="Shinjo R."/>
            <person name="Asakawa S."/>
        </authorList>
    </citation>
    <scope>NUCLEOTIDE SEQUENCE</scope>
    <source>
        <strain evidence="2">LMG27198</strain>
    </source>
</reference>